<dbReference type="GO" id="GO:0016055">
    <property type="term" value="P:Wnt signaling pathway"/>
    <property type="evidence" value="ECO:0007669"/>
    <property type="project" value="UniProtKB-KW"/>
</dbReference>
<dbReference type="InterPro" id="IPR000704">
    <property type="entry name" value="Casein_kinase_II_reg-sub"/>
</dbReference>
<dbReference type="GO" id="GO:0005737">
    <property type="term" value="C:cytoplasm"/>
    <property type="evidence" value="ECO:0007669"/>
    <property type="project" value="TreeGrafter"/>
</dbReference>
<evidence type="ECO:0000256" key="1">
    <source>
        <dbReference type="ARBA" id="ARBA00006941"/>
    </source>
</evidence>
<dbReference type="Gene3D" id="2.20.25.20">
    <property type="match status" value="1"/>
</dbReference>
<dbReference type="PANTHER" id="PTHR11740">
    <property type="entry name" value="CASEIN KINASE II SUBUNIT BETA"/>
    <property type="match status" value="1"/>
</dbReference>
<keyword evidence="7" id="KW-1185">Reference proteome</keyword>
<sequence length="609" mass="71141">MSNSSEEISWITWYCGLRGNQFYCEVDDEYIQDRFNLTGLVEQVPYFRQALDMILDLEPEEEEHDDAQADLVEQAAELLYGLIHARYILTNRGIEQMIEKWQNERFFYYKRFSLKVFKDFGNCPRVFCENQAVLPIGMSDIVGEGSVRLYCPRCCDIYLPRSTRQRRADGAYFGTGFPQMLFFVHPHLRPRPPFKSYHPKLFGFKIHSSAYKPIPNEENIAGPSTTNNNGNIQLNNKMRVEKGGIVNRQQNQLKTSSQQINSPTVNLGSSMDDDDDGEKGLSKINKLEFVDSIITTQSPKCSHSYGNFALRFYLPENLFCENETFYNFELPTNRTFYLHINFKSPLKALISSDKNGKNILLNDEEFRPKMEKLRNGKAFKDENLGLWQLPLEWAWLRPKEFLKREELEFTKFNPIIRVFIGNECENLEIKIVGAKPTKLPELSLKEDFEILWTKPDIDPRTYYGRAILSNFTFNGYHFLAALIGFIDRPKLNISVGCLEFFKDRLRNQYIYCDGMKDLINELILNETKPRFIGIPERSLINKNSVGMFFASCEGAIFGLPLLDPSKYGNEKEMVTKWEINYDWSKLKINFENWDWKEGWPQKQQNKTEN</sequence>
<evidence type="ECO:0000313" key="7">
    <source>
        <dbReference type="Proteomes" id="UP000887561"/>
    </source>
</evidence>
<dbReference type="PROSITE" id="PS01101">
    <property type="entry name" value="CK2_BETA"/>
    <property type="match status" value="1"/>
</dbReference>
<dbReference type="GO" id="GO:0005956">
    <property type="term" value="C:protein kinase CK2 complex"/>
    <property type="evidence" value="ECO:0007669"/>
    <property type="project" value="UniProtKB-UniRule"/>
</dbReference>
<dbReference type="Gene3D" id="1.10.1820.10">
    <property type="entry name" value="protein kinase ck2 holoenzyme, chain C, domain 1"/>
    <property type="match status" value="1"/>
</dbReference>
<dbReference type="Pfam" id="PF01214">
    <property type="entry name" value="CK_II_beta"/>
    <property type="match status" value="1"/>
</dbReference>
<evidence type="ECO:0000256" key="6">
    <source>
        <dbReference type="SAM" id="MobiDB-lite"/>
    </source>
</evidence>
<dbReference type="FunFam" id="1.10.1820.10:FF:000001">
    <property type="entry name" value="Casein kinase II subunit beta"/>
    <property type="match status" value="1"/>
</dbReference>
<accession>A0A915MCK6</accession>
<dbReference type="Proteomes" id="UP000887561">
    <property type="component" value="Unplaced"/>
</dbReference>
<evidence type="ECO:0000256" key="3">
    <source>
        <dbReference type="ARBA" id="ARBA00022553"/>
    </source>
</evidence>
<keyword evidence="3" id="KW-0597">Phosphoprotein</keyword>
<protein>
    <recommendedName>
        <fullName evidence="2 5">Casein kinase II subunit beta</fullName>
        <shortName evidence="5">CK II beta</shortName>
    </recommendedName>
</protein>
<feature type="region of interest" description="Disordered" evidence="6">
    <location>
        <begin position="253"/>
        <end position="278"/>
    </location>
</feature>
<dbReference type="InterPro" id="IPR016149">
    <property type="entry name" value="Casein_kin_II_reg-sub_N"/>
</dbReference>
<name>A0A915MCK6_MELJA</name>
<keyword evidence="4" id="KW-0879">Wnt signaling pathway</keyword>
<dbReference type="PRINTS" id="PR00472">
    <property type="entry name" value="CASNKINASEII"/>
</dbReference>
<evidence type="ECO:0000256" key="5">
    <source>
        <dbReference type="RuleBase" id="RU361268"/>
    </source>
</evidence>
<comment type="subunit">
    <text evidence="5">Tetramer of two alpha and two beta subunits.</text>
</comment>
<evidence type="ECO:0000256" key="2">
    <source>
        <dbReference type="ARBA" id="ARBA00017775"/>
    </source>
</evidence>
<dbReference type="SUPFAM" id="SSF57798">
    <property type="entry name" value="Casein kinase II beta subunit"/>
    <property type="match status" value="1"/>
</dbReference>
<dbReference type="WBParaSite" id="scaffold34615_cov208.g21468">
    <property type="protein sequence ID" value="scaffold34615_cov208.g21468"/>
    <property type="gene ID" value="scaffold34615_cov208.g21468"/>
</dbReference>
<dbReference type="PANTHER" id="PTHR11740:SF0">
    <property type="entry name" value="CASEIN KINASE II SUBUNIT BETA"/>
    <property type="match status" value="1"/>
</dbReference>
<organism evidence="7 8">
    <name type="scientific">Meloidogyne javanica</name>
    <name type="common">Root-knot nematode worm</name>
    <dbReference type="NCBI Taxonomy" id="6303"/>
    <lineage>
        <taxon>Eukaryota</taxon>
        <taxon>Metazoa</taxon>
        <taxon>Ecdysozoa</taxon>
        <taxon>Nematoda</taxon>
        <taxon>Chromadorea</taxon>
        <taxon>Rhabditida</taxon>
        <taxon>Tylenchina</taxon>
        <taxon>Tylenchomorpha</taxon>
        <taxon>Tylenchoidea</taxon>
        <taxon>Meloidogynidae</taxon>
        <taxon>Meloidogyninae</taxon>
        <taxon>Meloidogyne</taxon>
        <taxon>Meloidogyne incognita group</taxon>
    </lineage>
</organism>
<dbReference type="AlphaFoldDB" id="A0A915MCK6"/>
<dbReference type="FunFam" id="2.20.25.20:FF:000002">
    <property type="entry name" value="Casein kinase II subunit beta"/>
    <property type="match status" value="1"/>
</dbReference>
<evidence type="ECO:0000256" key="4">
    <source>
        <dbReference type="ARBA" id="ARBA00022687"/>
    </source>
</evidence>
<feature type="compositionally biased region" description="Polar residues" evidence="6">
    <location>
        <begin position="253"/>
        <end position="269"/>
    </location>
</feature>
<proteinExistence type="inferred from homology"/>
<comment type="similarity">
    <text evidence="1 5">Belongs to the casein kinase 2 subunit beta family.</text>
</comment>
<dbReference type="InterPro" id="IPR035991">
    <property type="entry name" value="Casein_kinase_II_beta-like"/>
</dbReference>
<evidence type="ECO:0000313" key="8">
    <source>
        <dbReference type="WBParaSite" id="scaffold34615_cov208.g21468"/>
    </source>
</evidence>
<reference evidence="8" key="1">
    <citation type="submission" date="2022-11" db="UniProtKB">
        <authorList>
            <consortium name="WormBaseParasite"/>
        </authorList>
    </citation>
    <scope>IDENTIFICATION</scope>
</reference>
<dbReference type="GO" id="GO:0019887">
    <property type="term" value="F:protein kinase regulator activity"/>
    <property type="evidence" value="ECO:0007669"/>
    <property type="project" value="InterPro"/>
</dbReference>
<dbReference type="SMART" id="SM01085">
    <property type="entry name" value="CK_II_beta"/>
    <property type="match status" value="1"/>
</dbReference>